<evidence type="ECO:0000256" key="1">
    <source>
        <dbReference type="SAM" id="SignalP"/>
    </source>
</evidence>
<protein>
    <submittedName>
        <fullName evidence="2">Uncharacterized protein</fullName>
    </submittedName>
</protein>
<organism evidence="2">
    <name type="scientific">Lepeophtheirus salmonis</name>
    <name type="common">Salmon louse</name>
    <name type="synonym">Caligus salmonis</name>
    <dbReference type="NCBI Taxonomy" id="72036"/>
    <lineage>
        <taxon>Eukaryota</taxon>
        <taxon>Metazoa</taxon>
        <taxon>Ecdysozoa</taxon>
        <taxon>Arthropoda</taxon>
        <taxon>Crustacea</taxon>
        <taxon>Multicrustacea</taxon>
        <taxon>Hexanauplia</taxon>
        <taxon>Copepoda</taxon>
        <taxon>Siphonostomatoida</taxon>
        <taxon>Caligidae</taxon>
        <taxon>Lepeophtheirus</taxon>
    </lineage>
</organism>
<sequence>MKLAIFVVNLSIWVSLINSQGFLPCETGPQCLKNLLTSSVRYSFQIDKIYDKFSGQTEKIYDEDIKNLRQSLVRKRKEHEEGTKAMRDGFQITKSINSISLE</sequence>
<proteinExistence type="predicted"/>
<dbReference type="EMBL" id="HACA01008036">
    <property type="protein sequence ID" value="CDW25397.1"/>
    <property type="molecule type" value="Transcribed_RNA"/>
</dbReference>
<keyword evidence="1" id="KW-0732">Signal</keyword>
<reference evidence="2" key="1">
    <citation type="submission" date="2014-05" db="EMBL/GenBank/DDBJ databases">
        <authorList>
            <person name="Chronopoulou M."/>
        </authorList>
    </citation>
    <scope>NUCLEOTIDE SEQUENCE</scope>
    <source>
        <tissue evidence="2">Whole organism</tissue>
    </source>
</reference>
<accession>A0A0K2TIF8</accession>
<dbReference type="AlphaFoldDB" id="A0A0K2TIF8"/>
<feature type="chain" id="PRO_5005487779" evidence="1">
    <location>
        <begin position="20"/>
        <end position="102"/>
    </location>
</feature>
<feature type="signal peptide" evidence="1">
    <location>
        <begin position="1"/>
        <end position="19"/>
    </location>
</feature>
<evidence type="ECO:0000313" key="2">
    <source>
        <dbReference type="EMBL" id="CDW25397.1"/>
    </source>
</evidence>
<name>A0A0K2TIF8_LEPSM</name>